<keyword evidence="4" id="KW-1185">Reference proteome</keyword>
<dbReference type="AlphaFoldDB" id="A0AAV7I2Y9"/>
<feature type="transmembrane region" description="Helical" evidence="2">
    <location>
        <begin position="39"/>
        <end position="58"/>
    </location>
</feature>
<accession>A0AAV7I2Y9</accession>
<sequence length="118" mass="12789">MTPVYRVQVRGDARTIPTNDGNRDDDDGNTHMHAPRMSIAGNFCSVPVVSALAVLKKVRAPPGSPPNNTLVSILFLLLSSTSTLIITTHHYHSTDEDKRSRTGIEFCLSRSDSTLGIG</sequence>
<evidence type="ECO:0000256" key="2">
    <source>
        <dbReference type="SAM" id="Phobius"/>
    </source>
</evidence>
<proteinExistence type="predicted"/>
<dbReference type="Proteomes" id="UP000826195">
    <property type="component" value="Unassembled WGS sequence"/>
</dbReference>
<keyword evidence="2" id="KW-1133">Transmembrane helix</keyword>
<feature type="transmembrane region" description="Helical" evidence="2">
    <location>
        <begin position="70"/>
        <end position="91"/>
    </location>
</feature>
<organism evidence="3 4">
    <name type="scientific">Cotesia glomerata</name>
    <name type="common">Lepidopteran parasitic wasp</name>
    <name type="synonym">Apanteles glomeratus</name>
    <dbReference type="NCBI Taxonomy" id="32391"/>
    <lineage>
        <taxon>Eukaryota</taxon>
        <taxon>Metazoa</taxon>
        <taxon>Ecdysozoa</taxon>
        <taxon>Arthropoda</taxon>
        <taxon>Hexapoda</taxon>
        <taxon>Insecta</taxon>
        <taxon>Pterygota</taxon>
        <taxon>Neoptera</taxon>
        <taxon>Endopterygota</taxon>
        <taxon>Hymenoptera</taxon>
        <taxon>Apocrita</taxon>
        <taxon>Ichneumonoidea</taxon>
        <taxon>Braconidae</taxon>
        <taxon>Microgastrinae</taxon>
        <taxon>Cotesia</taxon>
    </lineage>
</organism>
<dbReference type="EMBL" id="JAHXZJ010002609">
    <property type="protein sequence ID" value="KAH0540791.1"/>
    <property type="molecule type" value="Genomic_DNA"/>
</dbReference>
<evidence type="ECO:0000313" key="4">
    <source>
        <dbReference type="Proteomes" id="UP000826195"/>
    </source>
</evidence>
<protein>
    <submittedName>
        <fullName evidence="3">Uncharacterized protein</fullName>
    </submittedName>
</protein>
<gene>
    <name evidence="3" type="ORF">KQX54_019972</name>
</gene>
<comment type="caution">
    <text evidence="3">The sequence shown here is derived from an EMBL/GenBank/DDBJ whole genome shotgun (WGS) entry which is preliminary data.</text>
</comment>
<keyword evidence="2" id="KW-0472">Membrane</keyword>
<evidence type="ECO:0000256" key="1">
    <source>
        <dbReference type="SAM" id="MobiDB-lite"/>
    </source>
</evidence>
<keyword evidence="2" id="KW-0812">Transmembrane</keyword>
<name>A0AAV7I2Y9_COTGL</name>
<feature type="region of interest" description="Disordered" evidence="1">
    <location>
        <begin position="9"/>
        <end position="34"/>
    </location>
</feature>
<evidence type="ECO:0000313" key="3">
    <source>
        <dbReference type="EMBL" id="KAH0540791.1"/>
    </source>
</evidence>
<reference evidence="3 4" key="1">
    <citation type="journal article" date="2021" name="J. Hered.">
        <title>A chromosome-level genome assembly of the parasitoid wasp, Cotesia glomerata (Hymenoptera: Braconidae).</title>
        <authorList>
            <person name="Pinto B.J."/>
            <person name="Weis J.J."/>
            <person name="Gamble T."/>
            <person name="Ode P.J."/>
            <person name="Paul R."/>
            <person name="Zaspel J.M."/>
        </authorList>
    </citation>
    <scope>NUCLEOTIDE SEQUENCE [LARGE SCALE GENOMIC DNA]</scope>
    <source>
        <strain evidence="3">CgM1</strain>
    </source>
</reference>